<dbReference type="AlphaFoldDB" id="A0A7S6UFT1"/>
<keyword evidence="1" id="KW-0812">Transmembrane</keyword>
<keyword evidence="1" id="KW-1133">Transmembrane helix</keyword>
<evidence type="ECO:0000313" key="2">
    <source>
        <dbReference type="EMBL" id="QOW19493.1"/>
    </source>
</evidence>
<accession>A0A7S6UFT1</accession>
<dbReference type="RefSeq" id="WP_193985091.1">
    <property type="nucleotide sequence ID" value="NZ_CP063656.1"/>
</dbReference>
<evidence type="ECO:0000256" key="1">
    <source>
        <dbReference type="SAM" id="Phobius"/>
    </source>
</evidence>
<sequence>MAIWSVPAVQFIGRRYSFLRFSKLGLSQAGVLGYGCNLTGHSSRARFVLSTKCIVGGVVSAPGSRVAGRLNSGVRGHLEVMSQTSSSKATSWVWLVGFFVLAAYYLASCIRTPSPHYALSAFGFFCIGLHAFKRPVSFTGPIWPQVTVPRASALTAEILGVVGVVLAVAGAIWRWYAP</sequence>
<feature type="transmembrane region" description="Helical" evidence="1">
    <location>
        <begin position="114"/>
        <end position="132"/>
    </location>
</feature>
<keyword evidence="3" id="KW-1185">Reference proteome</keyword>
<dbReference type="Proteomes" id="UP000594059">
    <property type="component" value="Chromosome"/>
</dbReference>
<name>A0A7S6UFT1_9GAMM</name>
<dbReference type="EMBL" id="CP063656">
    <property type="protein sequence ID" value="QOW19493.1"/>
    <property type="molecule type" value="Genomic_DNA"/>
</dbReference>
<keyword evidence="1" id="KW-0472">Membrane</keyword>
<evidence type="ECO:0000313" key="3">
    <source>
        <dbReference type="Proteomes" id="UP000594059"/>
    </source>
</evidence>
<feature type="transmembrane region" description="Helical" evidence="1">
    <location>
        <begin position="91"/>
        <end position="108"/>
    </location>
</feature>
<feature type="transmembrane region" description="Helical" evidence="1">
    <location>
        <begin position="153"/>
        <end position="176"/>
    </location>
</feature>
<organism evidence="2 3">
    <name type="scientific">Novilysobacter ciconiae</name>
    <dbReference type="NCBI Taxonomy" id="2781022"/>
    <lineage>
        <taxon>Bacteria</taxon>
        <taxon>Pseudomonadati</taxon>
        <taxon>Pseudomonadota</taxon>
        <taxon>Gammaproteobacteria</taxon>
        <taxon>Lysobacterales</taxon>
        <taxon>Lysobacteraceae</taxon>
        <taxon>Novilysobacter</taxon>
    </lineage>
</organism>
<dbReference type="KEGG" id="lcic:INQ41_12945"/>
<protein>
    <submittedName>
        <fullName evidence="2">Uncharacterized protein</fullName>
    </submittedName>
</protein>
<gene>
    <name evidence="2" type="ORF">INQ41_12945</name>
</gene>
<proteinExistence type="predicted"/>
<reference evidence="2 3" key="1">
    <citation type="submission" date="2020-10" db="EMBL/GenBank/DDBJ databases">
        <title>complete genome sequencing of Lysobacter sp. H21R20.</title>
        <authorList>
            <person name="Bae J.-W."/>
            <person name="Lee S.-Y."/>
        </authorList>
    </citation>
    <scope>NUCLEOTIDE SEQUENCE [LARGE SCALE GENOMIC DNA]</scope>
    <source>
        <strain evidence="2 3">H21R20</strain>
    </source>
</reference>